<name>A0A8A4TPG7_SULCO</name>
<protein>
    <submittedName>
        <fullName evidence="1">RHS repeat protein</fullName>
    </submittedName>
</protein>
<dbReference type="AlphaFoldDB" id="A0A8A4TPG7"/>
<dbReference type="RefSeq" id="WP_237381984.1">
    <property type="nucleotide sequence ID" value="NZ_CP071793.1"/>
</dbReference>
<sequence length="101" mass="11359">MLFFRGVGFVCLLLSGLWFVRAGEPVSLVYRYDVAGRLHAVTYPNGVSVYYSYDRNGNITGTRPDAPICYDEAAFLAALPDWPEQTVLDLIPRVECPENLR</sequence>
<proteinExistence type="predicted"/>
<dbReference type="InterPro" id="IPR031325">
    <property type="entry name" value="RHS_repeat"/>
</dbReference>
<dbReference type="Gene3D" id="2.180.10.10">
    <property type="entry name" value="RHS repeat-associated core"/>
    <property type="match status" value="1"/>
</dbReference>
<evidence type="ECO:0000313" key="2">
    <source>
        <dbReference type="Proteomes" id="UP000663929"/>
    </source>
</evidence>
<dbReference type="KEGG" id="scor:J3U87_05290"/>
<reference evidence="1" key="1">
    <citation type="submission" date="2021-03" db="EMBL/GenBank/DDBJ databases">
        <title>Acanthopleuribacteraceae sp. M133.</title>
        <authorList>
            <person name="Wang G."/>
        </authorList>
    </citation>
    <scope>NUCLEOTIDE SEQUENCE</scope>
    <source>
        <strain evidence="1">M133</strain>
    </source>
</reference>
<dbReference type="EMBL" id="CP071793">
    <property type="protein sequence ID" value="QTD51866.1"/>
    <property type="molecule type" value="Genomic_DNA"/>
</dbReference>
<evidence type="ECO:0000313" key="1">
    <source>
        <dbReference type="EMBL" id="QTD51866.1"/>
    </source>
</evidence>
<dbReference type="Pfam" id="PF05593">
    <property type="entry name" value="RHS_repeat"/>
    <property type="match status" value="1"/>
</dbReference>
<dbReference type="Proteomes" id="UP000663929">
    <property type="component" value="Chromosome"/>
</dbReference>
<keyword evidence="2" id="KW-1185">Reference proteome</keyword>
<gene>
    <name evidence="1" type="ORF">J3U87_05290</name>
</gene>
<organism evidence="1 2">
    <name type="scientific">Sulfidibacter corallicola</name>
    <dbReference type="NCBI Taxonomy" id="2818388"/>
    <lineage>
        <taxon>Bacteria</taxon>
        <taxon>Pseudomonadati</taxon>
        <taxon>Acidobacteriota</taxon>
        <taxon>Holophagae</taxon>
        <taxon>Acanthopleuribacterales</taxon>
        <taxon>Acanthopleuribacteraceae</taxon>
        <taxon>Sulfidibacter</taxon>
    </lineage>
</organism>
<accession>A0A8A4TPG7</accession>